<dbReference type="PROSITE" id="PS51782">
    <property type="entry name" value="LYSM"/>
    <property type="match status" value="2"/>
</dbReference>
<evidence type="ECO:0000313" key="6">
    <source>
        <dbReference type="Proteomes" id="UP000886752"/>
    </source>
</evidence>
<reference evidence="5" key="2">
    <citation type="submission" date="2021-04" db="EMBL/GenBank/DDBJ databases">
        <authorList>
            <person name="Gilroy R."/>
        </authorList>
    </citation>
    <scope>NUCLEOTIDE SEQUENCE</scope>
    <source>
        <strain evidence="5">ChiHecec2B26-446</strain>
    </source>
</reference>
<dbReference type="CDD" id="cd16894">
    <property type="entry name" value="MltD-like"/>
    <property type="match status" value="1"/>
</dbReference>
<evidence type="ECO:0000256" key="1">
    <source>
        <dbReference type="SAM" id="MobiDB-lite"/>
    </source>
</evidence>
<dbReference type="PANTHER" id="PTHR33734">
    <property type="entry name" value="LYSM DOMAIN-CONTAINING GPI-ANCHORED PROTEIN 2"/>
    <property type="match status" value="1"/>
</dbReference>
<protein>
    <submittedName>
        <fullName evidence="5">LysM peptidoglycan-binding domain-containing protein</fullName>
    </submittedName>
</protein>
<dbReference type="InterPro" id="IPR018392">
    <property type="entry name" value="LysM"/>
</dbReference>
<feature type="domain" description="LysM" evidence="4">
    <location>
        <begin position="345"/>
        <end position="389"/>
    </location>
</feature>
<comment type="caution">
    <text evidence="5">The sequence shown here is derived from an EMBL/GenBank/DDBJ whole genome shotgun (WGS) entry which is preliminary data.</text>
</comment>
<evidence type="ECO:0000313" key="5">
    <source>
        <dbReference type="EMBL" id="HIW00948.1"/>
    </source>
</evidence>
<dbReference type="AlphaFoldDB" id="A0A9D1TPR2"/>
<organism evidence="5 6">
    <name type="scientific">Candidatus Desulfovibrio intestinipullorum</name>
    <dbReference type="NCBI Taxonomy" id="2838536"/>
    <lineage>
        <taxon>Bacteria</taxon>
        <taxon>Pseudomonadati</taxon>
        <taxon>Thermodesulfobacteriota</taxon>
        <taxon>Desulfovibrionia</taxon>
        <taxon>Desulfovibrionales</taxon>
        <taxon>Desulfovibrionaceae</taxon>
        <taxon>Desulfovibrio</taxon>
    </lineage>
</organism>
<dbReference type="InterPro" id="IPR001387">
    <property type="entry name" value="Cro/C1-type_HTH"/>
</dbReference>
<dbReference type="SUPFAM" id="SSF54106">
    <property type="entry name" value="LysM domain"/>
    <property type="match status" value="2"/>
</dbReference>
<dbReference type="PANTHER" id="PTHR33734:SF22">
    <property type="entry name" value="MEMBRANE-BOUND LYTIC MUREIN TRANSGLYCOSYLASE D"/>
    <property type="match status" value="1"/>
</dbReference>
<feature type="chain" id="PRO_5038888142" evidence="2">
    <location>
        <begin position="20"/>
        <end position="456"/>
    </location>
</feature>
<dbReference type="Proteomes" id="UP000886752">
    <property type="component" value="Unassembled WGS sequence"/>
</dbReference>
<feature type="domain" description="LysM" evidence="4">
    <location>
        <begin position="411"/>
        <end position="454"/>
    </location>
</feature>
<sequence length="456" mass="50186">MTLCFVLALFCAGCSSKQAGLGGPGSLTPDTGGAPLTDSERAILARNKGKIARSVPDYAQPMVDQQTKYFLRNGRKTMAVISKRSERYLAYAKGVFRSYNMPEELAYLALVESGYNTEARSHAGAAGAWQFMPYTGMKFGLQQDSWQDERMDIYKATHAAARYLKGLYEDFNDWPTAIAAYNAGEGKMGRACKAARERTFFGVVRKNDKLDEKTRLKEETRQYVPRFLAVTAIMENLDDLGFEPLDPTNQRQVTRVTLAPGTDLKAMARACSMSWTDFKSYNPHFRKNISHAKRSTSAYVPVWAGDKAVAYARKPVRVSRTMLAAASGSSRTKAGRTKGGVRGTRSYTLRSGDTLSSVARAHNTSVAALLAANSLSDPHSLHVGQKLTIPGKAVASASRSTGKSSARRGASSYQVQPKDNLWQISRKLNVSVDDLKRWNNLEGQNIHVGQRLVVLR</sequence>
<proteinExistence type="predicted"/>
<evidence type="ECO:0000259" key="3">
    <source>
        <dbReference type="PROSITE" id="PS50943"/>
    </source>
</evidence>
<dbReference type="InterPro" id="IPR023346">
    <property type="entry name" value="Lysozyme-like_dom_sf"/>
</dbReference>
<dbReference type="SUPFAM" id="SSF53955">
    <property type="entry name" value="Lysozyme-like"/>
    <property type="match status" value="1"/>
</dbReference>
<name>A0A9D1TPR2_9BACT</name>
<gene>
    <name evidence="5" type="ORF">H9894_07150</name>
</gene>
<dbReference type="PROSITE" id="PS50943">
    <property type="entry name" value="HTH_CROC1"/>
    <property type="match status" value="1"/>
</dbReference>
<accession>A0A9D1TPR2</accession>
<dbReference type="InterPro" id="IPR036779">
    <property type="entry name" value="LysM_dom_sf"/>
</dbReference>
<dbReference type="EMBL" id="DXHV01000066">
    <property type="protein sequence ID" value="HIW00948.1"/>
    <property type="molecule type" value="Genomic_DNA"/>
</dbReference>
<feature type="signal peptide" evidence="2">
    <location>
        <begin position="1"/>
        <end position="19"/>
    </location>
</feature>
<dbReference type="Pfam" id="PF01464">
    <property type="entry name" value="SLT"/>
    <property type="match status" value="1"/>
</dbReference>
<dbReference type="CDD" id="cd00118">
    <property type="entry name" value="LysM"/>
    <property type="match status" value="2"/>
</dbReference>
<dbReference type="Gene3D" id="1.10.530.10">
    <property type="match status" value="1"/>
</dbReference>
<evidence type="ECO:0000256" key="2">
    <source>
        <dbReference type="SAM" id="SignalP"/>
    </source>
</evidence>
<dbReference type="Gene3D" id="3.10.350.10">
    <property type="entry name" value="LysM domain"/>
    <property type="match status" value="2"/>
</dbReference>
<dbReference type="SMART" id="SM00257">
    <property type="entry name" value="LysM"/>
    <property type="match status" value="2"/>
</dbReference>
<feature type="region of interest" description="Disordered" evidence="1">
    <location>
        <begin position="394"/>
        <end position="414"/>
    </location>
</feature>
<dbReference type="Pfam" id="PF01476">
    <property type="entry name" value="LysM"/>
    <property type="match status" value="2"/>
</dbReference>
<dbReference type="InterPro" id="IPR008258">
    <property type="entry name" value="Transglycosylase_SLT_dom_1"/>
</dbReference>
<feature type="domain" description="HTH cro/C1-type" evidence="3">
    <location>
        <begin position="419"/>
        <end position="435"/>
    </location>
</feature>
<dbReference type="GO" id="GO:0008932">
    <property type="term" value="F:lytic endotransglycosylase activity"/>
    <property type="evidence" value="ECO:0007669"/>
    <property type="project" value="TreeGrafter"/>
</dbReference>
<reference evidence="5" key="1">
    <citation type="journal article" date="2021" name="PeerJ">
        <title>Extensive microbial diversity within the chicken gut microbiome revealed by metagenomics and culture.</title>
        <authorList>
            <person name="Gilroy R."/>
            <person name="Ravi A."/>
            <person name="Getino M."/>
            <person name="Pursley I."/>
            <person name="Horton D.L."/>
            <person name="Alikhan N.F."/>
            <person name="Baker D."/>
            <person name="Gharbi K."/>
            <person name="Hall N."/>
            <person name="Watson M."/>
            <person name="Adriaenssens E.M."/>
            <person name="Foster-Nyarko E."/>
            <person name="Jarju S."/>
            <person name="Secka A."/>
            <person name="Antonio M."/>
            <person name="Oren A."/>
            <person name="Chaudhuri R.R."/>
            <person name="La Ragione R."/>
            <person name="Hildebrand F."/>
            <person name="Pallen M.J."/>
        </authorList>
    </citation>
    <scope>NUCLEOTIDE SEQUENCE</scope>
    <source>
        <strain evidence="5">ChiHecec2B26-446</strain>
    </source>
</reference>
<keyword evidence="2" id="KW-0732">Signal</keyword>
<evidence type="ECO:0000259" key="4">
    <source>
        <dbReference type="PROSITE" id="PS51782"/>
    </source>
</evidence>